<feature type="domain" description="F-box" evidence="9">
    <location>
        <begin position="11"/>
        <end position="58"/>
    </location>
</feature>
<evidence type="ECO:0000256" key="7">
    <source>
        <dbReference type="ARBA" id="ARBA00023004"/>
    </source>
</evidence>
<dbReference type="GO" id="GO:0044550">
    <property type="term" value="P:secondary metabolite biosynthetic process"/>
    <property type="evidence" value="ECO:0007669"/>
    <property type="project" value="UniProtKB-ARBA"/>
</dbReference>
<evidence type="ECO:0000313" key="11">
    <source>
        <dbReference type="Proteomes" id="UP001237642"/>
    </source>
</evidence>
<evidence type="ECO:0000256" key="5">
    <source>
        <dbReference type="ARBA" id="ARBA00022824"/>
    </source>
</evidence>
<dbReference type="PANTHER" id="PTHR47955">
    <property type="entry name" value="CYTOCHROME P450 FAMILY 71 PROTEIN"/>
    <property type="match status" value="1"/>
</dbReference>
<organism evidence="10 11">
    <name type="scientific">Heracleum sosnowskyi</name>
    <dbReference type="NCBI Taxonomy" id="360622"/>
    <lineage>
        <taxon>Eukaryota</taxon>
        <taxon>Viridiplantae</taxon>
        <taxon>Streptophyta</taxon>
        <taxon>Embryophyta</taxon>
        <taxon>Tracheophyta</taxon>
        <taxon>Spermatophyta</taxon>
        <taxon>Magnoliopsida</taxon>
        <taxon>eudicotyledons</taxon>
        <taxon>Gunneridae</taxon>
        <taxon>Pentapetalae</taxon>
        <taxon>asterids</taxon>
        <taxon>campanulids</taxon>
        <taxon>Apiales</taxon>
        <taxon>Apiaceae</taxon>
        <taxon>Apioideae</taxon>
        <taxon>apioid superclade</taxon>
        <taxon>Tordylieae</taxon>
        <taxon>Tordyliinae</taxon>
        <taxon>Heracleum</taxon>
    </lineage>
</organism>
<keyword evidence="7" id="KW-0408">Iron</keyword>
<evidence type="ECO:0000256" key="1">
    <source>
        <dbReference type="ARBA" id="ARBA00004524"/>
    </source>
</evidence>
<dbReference type="Proteomes" id="UP001237642">
    <property type="component" value="Unassembled WGS sequence"/>
</dbReference>
<gene>
    <name evidence="10" type="ORF">POM88_025321</name>
</gene>
<protein>
    <recommendedName>
        <fullName evidence="9">F-box domain-containing protein</fullName>
    </recommendedName>
</protein>
<keyword evidence="11" id="KW-1185">Reference proteome</keyword>
<accession>A0AAD8I3S9</accession>
<evidence type="ECO:0000256" key="6">
    <source>
        <dbReference type="ARBA" id="ARBA00022848"/>
    </source>
</evidence>
<keyword evidence="8" id="KW-0560">Oxidoreductase</keyword>
<sequence length="143" mass="16317">MPKRYLEQEEEQGLIGLPIELIKDIIERLSGKDLANLASVCSLLDRIIYNDNALWKRKFLQEEKFEYMPGDIYSCKAWKNRIGCPGIVFATATNEFVLANILHKFQWNLLNGTTEENLDRSESPGTTTHRKVPLLAVVTSCCL</sequence>
<keyword evidence="8" id="KW-0503">Monooxygenase</keyword>
<dbReference type="GO" id="GO:0005506">
    <property type="term" value="F:iron ion binding"/>
    <property type="evidence" value="ECO:0007669"/>
    <property type="project" value="InterPro"/>
</dbReference>
<dbReference type="InterPro" id="IPR001810">
    <property type="entry name" value="F-box_dom"/>
</dbReference>
<proteinExistence type="inferred from homology"/>
<dbReference type="PANTHER" id="PTHR47955:SF15">
    <property type="entry name" value="CYTOCHROME P450 71A2-LIKE"/>
    <property type="match status" value="1"/>
</dbReference>
<evidence type="ECO:0000313" key="10">
    <source>
        <dbReference type="EMBL" id="KAK1378577.1"/>
    </source>
</evidence>
<comment type="caution">
    <text evidence="10">The sequence shown here is derived from an EMBL/GenBank/DDBJ whole genome shotgun (WGS) entry which is preliminary data.</text>
</comment>
<evidence type="ECO:0000259" key="9">
    <source>
        <dbReference type="PROSITE" id="PS50181"/>
    </source>
</evidence>
<keyword evidence="6" id="KW-0492">Microsome</keyword>
<dbReference type="Gene3D" id="1.20.1280.50">
    <property type="match status" value="1"/>
</dbReference>
<dbReference type="SMART" id="SM00256">
    <property type="entry name" value="FBOX"/>
    <property type="match status" value="1"/>
</dbReference>
<dbReference type="SUPFAM" id="SSF48264">
    <property type="entry name" value="Cytochrome P450"/>
    <property type="match status" value="1"/>
</dbReference>
<dbReference type="AlphaFoldDB" id="A0AAD8I3S9"/>
<keyword evidence="4" id="KW-0479">Metal-binding</keyword>
<keyword evidence="5" id="KW-0256">Endoplasmic reticulum</keyword>
<keyword evidence="3" id="KW-0349">Heme</keyword>
<dbReference type="GO" id="GO:0004497">
    <property type="term" value="F:monooxygenase activity"/>
    <property type="evidence" value="ECO:0007669"/>
    <property type="project" value="UniProtKB-KW"/>
</dbReference>
<evidence type="ECO:0000256" key="4">
    <source>
        <dbReference type="ARBA" id="ARBA00022723"/>
    </source>
</evidence>
<evidence type="ECO:0000256" key="8">
    <source>
        <dbReference type="ARBA" id="ARBA00023033"/>
    </source>
</evidence>
<dbReference type="EMBL" id="JAUIZM010000006">
    <property type="protein sequence ID" value="KAK1378577.1"/>
    <property type="molecule type" value="Genomic_DNA"/>
</dbReference>
<dbReference type="InterPro" id="IPR036396">
    <property type="entry name" value="Cyt_P450_sf"/>
</dbReference>
<name>A0AAD8I3S9_9APIA</name>
<dbReference type="GO" id="GO:0020037">
    <property type="term" value="F:heme binding"/>
    <property type="evidence" value="ECO:0007669"/>
    <property type="project" value="InterPro"/>
</dbReference>
<evidence type="ECO:0000256" key="2">
    <source>
        <dbReference type="ARBA" id="ARBA00010617"/>
    </source>
</evidence>
<dbReference type="SUPFAM" id="SSF81383">
    <property type="entry name" value="F-box domain"/>
    <property type="match status" value="1"/>
</dbReference>
<dbReference type="GO" id="GO:0016705">
    <property type="term" value="F:oxidoreductase activity, acting on paired donors, with incorporation or reduction of molecular oxygen"/>
    <property type="evidence" value="ECO:0007669"/>
    <property type="project" value="InterPro"/>
</dbReference>
<reference evidence="10" key="1">
    <citation type="submission" date="2023-02" db="EMBL/GenBank/DDBJ databases">
        <title>Genome of toxic invasive species Heracleum sosnowskyi carries increased number of genes despite the absence of recent whole-genome duplications.</title>
        <authorList>
            <person name="Schelkunov M."/>
            <person name="Shtratnikova V."/>
            <person name="Makarenko M."/>
            <person name="Klepikova A."/>
            <person name="Omelchenko D."/>
            <person name="Novikova G."/>
            <person name="Obukhova E."/>
            <person name="Bogdanov V."/>
            <person name="Penin A."/>
            <person name="Logacheva M."/>
        </authorList>
    </citation>
    <scope>NUCLEOTIDE SEQUENCE</scope>
    <source>
        <strain evidence="10">Hsosn_3</strain>
        <tissue evidence="10">Leaf</tissue>
    </source>
</reference>
<comment type="similarity">
    <text evidence="2">Belongs to the cytochrome P450 family.</text>
</comment>
<dbReference type="InterPro" id="IPR036047">
    <property type="entry name" value="F-box-like_dom_sf"/>
</dbReference>
<dbReference type="Pfam" id="PF12937">
    <property type="entry name" value="F-box-like"/>
    <property type="match status" value="1"/>
</dbReference>
<reference evidence="10" key="2">
    <citation type="submission" date="2023-05" db="EMBL/GenBank/DDBJ databases">
        <authorList>
            <person name="Schelkunov M.I."/>
        </authorList>
    </citation>
    <scope>NUCLEOTIDE SEQUENCE</scope>
    <source>
        <strain evidence="10">Hsosn_3</strain>
        <tissue evidence="10">Leaf</tissue>
    </source>
</reference>
<dbReference type="PROSITE" id="PS50181">
    <property type="entry name" value="FBOX"/>
    <property type="match status" value="1"/>
</dbReference>
<comment type="subcellular location">
    <subcellularLocation>
        <location evidence="1">Microsome membrane</location>
    </subcellularLocation>
</comment>
<evidence type="ECO:0000256" key="3">
    <source>
        <dbReference type="ARBA" id="ARBA00022617"/>
    </source>
</evidence>